<feature type="compositionally biased region" description="Low complexity" evidence="2">
    <location>
        <begin position="111"/>
        <end position="127"/>
    </location>
</feature>
<dbReference type="Pfam" id="PF00702">
    <property type="entry name" value="Hydrolase"/>
    <property type="match status" value="1"/>
</dbReference>
<dbReference type="GO" id="GO:0016787">
    <property type="term" value="F:hydrolase activity"/>
    <property type="evidence" value="ECO:0007669"/>
    <property type="project" value="UniProtKB-KW"/>
</dbReference>
<name>A0A2C6LHD7_9APIC</name>
<dbReference type="OrthoDB" id="432719at2759"/>
<gene>
    <name evidence="3" type="ORF">CSUI_000014</name>
</gene>
<dbReference type="InterPro" id="IPR036412">
    <property type="entry name" value="HAD-like_sf"/>
</dbReference>
<dbReference type="GeneID" id="94423460"/>
<feature type="non-terminal residue" evidence="3">
    <location>
        <position position="261"/>
    </location>
</feature>
<evidence type="ECO:0000313" key="4">
    <source>
        <dbReference type="Proteomes" id="UP000221165"/>
    </source>
</evidence>
<feature type="region of interest" description="Disordered" evidence="2">
    <location>
        <begin position="109"/>
        <end position="173"/>
    </location>
</feature>
<dbReference type="GO" id="GO:0005507">
    <property type="term" value="F:copper ion binding"/>
    <property type="evidence" value="ECO:0007669"/>
    <property type="project" value="TreeGrafter"/>
</dbReference>
<feature type="non-terminal residue" evidence="3">
    <location>
        <position position="1"/>
    </location>
</feature>
<dbReference type="GO" id="GO:0016020">
    <property type="term" value="C:membrane"/>
    <property type="evidence" value="ECO:0007669"/>
    <property type="project" value="TreeGrafter"/>
</dbReference>
<dbReference type="PANTHER" id="PTHR43520:SF8">
    <property type="entry name" value="P-TYPE CU(+) TRANSPORTER"/>
    <property type="match status" value="1"/>
</dbReference>
<evidence type="ECO:0000313" key="3">
    <source>
        <dbReference type="EMBL" id="PHJ26128.1"/>
    </source>
</evidence>
<dbReference type="VEuPathDB" id="ToxoDB:CSUI_000014"/>
<dbReference type="GO" id="GO:0055070">
    <property type="term" value="P:copper ion homeostasis"/>
    <property type="evidence" value="ECO:0007669"/>
    <property type="project" value="TreeGrafter"/>
</dbReference>
<feature type="compositionally biased region" description="Acidic residues" evidence="2">
    <location>
        <begin position="60"/>
        <end position="78"/>
    </location>
</feature>
<keyword evidence="4" id="KW-1185">Reference proteome</keyword>
<dbReference type="SUPFAM" id="SSF56784">
    <property type="entry name" value="HAD-like"/>
    <property type="match status" value="1"/>
</dbReference>
<evidence type="ECO:0000256" key="2">
    <source>
        <dbReference type="SAM" id="MobiDB-lite"/>
    </source>
</evidence>
<dbReference type="GO" id="GO:0043682">
    <property type="term" value="F:P-type divalent copper transporter activity"/>
    <property type="evidence" value="ECO:0007669"/>
    <property type="project" value="TreeGrafter"/>
</dbReference>
<dbReference type="InterPro" id="IPR023214">
    <property type="entry name" value="HAD_sf"/>
</dbReference>
<dbReference type="EMBL" id="MIGC01000013">
    <property type="protein sequence ID" value="PHJ26128.1"/>
    <property type="molecule type" value="Genomic_DNA"/>
</dbReference>
<protein>
    <submittedName>
        <fullName evidence="3">Haloacid dehalogenase family hydrolase domain-containing protein</fullName>
    </submittedName>
</protein>
<feature type="compositionally biased region" description="Basic and acidic residues" evidence="2">
    <location>
        <begin position="156"/>
        <end position="173"/>
    </location>
</feature>
<comment type="caution">
    <text evidence="3">The sequence shown here is derived from an EMBL/GenBank/DDBJ whole genome shotgun (WGS) entry which is preliminary data.</text>
</comment>
<dbReference type="RefSeq" id="XP_067927773.1">
    <property type="nucleotide sequence ID" value="XM_068060249.1"/>
</dbReference>
<dbReference type="AlphaFoldDB" id="A0A2C6LHD7"/>
<sequence length="261" mass="29747">PIRQEVHTGRGVEAEFQLEKEGDQKVKIIVGQISLAEEIFFTRQKAHLASSSSLFQRGQDEEEVEGATREEEDPENEKEDSFHRRIHEWIRHHEEHTGTVVSLWCLPPSLSSSSSSSSSPSFSSSSKRSSKRRDKGEEEEEEKDKQGEGGEDEEEQKDREEERGEEEKREEEELKVPLFLGAIALSEEISPSTRESIDLLKNRFNLEVFVCSGDNPRTTSRVAASLGIPRENVFSQALPQDKANLIYMLEKKRPCQHLSTH</sequence>
<keyword evidence="3" id="KW-0378">Hydrolase</keyword>
<organism evidence="3 4">
    <name type="scientific">Cystoisospora suis</name>
    <dbReference type="NCBI Taxonomy" id="483139"/>
    <lineage>
        <taxon>Eukaryota</taxon>
        <taxon>Sar</taxon>
        <taxon>Alveolata</taxon>
        <taxon>Apicomplexa</taxon>
        <taxon>Conoidasida</taxon>
        <taxon>Coccidia</taxon>
        <taxon>Eucoccidiorida</taxon>
        <taxon>Eimeriorina</taxon>
        <taxon>Sarcocystidae</taxon>
        <taxon>Cystoisospora</taxon>
    </lineage>
</organism>
<evidence type="ECO:0000256" key="1">
    <source>
        <dbReference type="ARBA" id="ARBA00022967"/>
    </source>
</evidence>
<dbReference type="Proteomes" id="UP000221165">
    <property type="component" value="Unassembled WGS sequence"/>
</dbReference>
<keyword evidence="1" id="KW-1278">Translocase</keyword>
<accession>A0A2C6LHD7</accession>
<dbReference type="PANTHER" id="PTHR43520">
    <property type="entry name" value="ATP7, ISOFORM B"/>
    <property type="match status" value="1"/>
</dbReference>
<proteinExistence type="predicted"/>
<reference evidence="3 4" key="1">
    <citation type="journal article" date="2017" name="Int. J. Parasitol.">
        <title>The genome of the protozoan parasite Cystoisospora suis and a reverse vaccinology approach to identify vaccine candidates.</title>
        <authorList>
            <person name="Palmieri N."/>
            <person name="Shrestha A."/>
            <person name="Ruttkowski B."/>
            <person name="Beck T."/>
            <person name="Vogl C."/>
            <person name="Tomley F."/>
            <person name="Blake D.P."/>
            <person name="Joachim A."/>
        </authorList>
    </citation>
    <scope>NUCLEOTIDE SEQUENCE [LARGE SCALE GENOMIC DNA]</scope>
    <source>
        <strain evidence="3 4">Wien I</strain>
    </source>
</reference>
<dbReference type="Gene3D" id="3.40.50.1000">
    <property type="entry name" value="HAD superfamily/HAD-like"/>
    <property type="match status" value="1"/>
</dbReference>
<feature type="region of interest" description="Disordered" evidence="2">
    <location>
        <begin position="48"/>
        <end position="81"/>
    </location>
</feature>